<sequence length="395" mass="44510">MDLVAISELCQINIGRTPSRSNSSYWGKGHKWLSISDMKSKFVKETKEEITDLAITEAKMKVVPKNTVLMSFKLSIGKVAITQEEIYTNEAIASFPILKKDKLTPQYLYYALKTLSLDSLTDRAVMGATLNKAKLNQLKIPLPPIAEQNRIVGILEKAEIIIGNRIEQLEELIDLAKSLFYEMFGNPSINSKGFILKPLNETCINVDDIRCGPFGTQLSSKEFVKTGVPLWGIKHINSKFKISTDEYVTPEKALFLENYSLIPGDIVMTRKGTVGKCAIYPEHLPGGIMHSDLLRIRVNQEILNPTFLMFQFSLSKDVEHQLSQISSGAIMKGLNVTKLKKVRVLVPPIELQNEFADKISQIEQLRNTIQESLTILEENYKSLLQLVLNGELFFN</sequence>
<dbReference type="EMBL" id="QNQT01000001">
    <property type="protein sequence ID" value="RDU38924.1"/>
    <property type="molecule type" value="Genomic_DNA"/>
</dbReference>
<dbReference type="Gene3D" id="3.90.220.20">
    <property type="entry name" value="DNA methylase specificity domains"/>
    <property type="match status" value="2"/>
</dbReference>
<comment type="similarity">
    <text evidence="1">Belongs to the type-I restriction system S methylase family.</text>
</comment>
<comment type="caution">
    <text evidence="5">The sequence shown here is derived from an EMBL/GenBank/DDBJ whole genome shotgun (WGS) entry which is preliminary data.</text>
</comment>
<organism evidence="5 6">
    <name type="scientific">Neobacillus piezotolerans</name>
    <dbReference type="NCBI Taxonomy" id="2259171"/>
    <lineage>
        <taxon>Bacteria</taxon>
        <taxon>Bacillati</taxon>
        <taxon>Bacillota</taxon>
        <taxon>Bacilli</taxon>
        <taxon>Bacillales</taxon>
        <taxon>Bacillaceae</taxon>
        <taxon>Neobacillus</taxon>
    </lineage>
</organism>
<dbReference type="Pfam" id="PF01420">
    <property type="entry name" value="Methylase_S"/>
    <property type="match status" value="2"/>
</dbReference>
<dbReference type="CDD" id="cd17244">
    <property type="entry name" value="RMtype1_S_Apa101655I-TRD2-CR2_like"/>
    <property type="match status" value="1"/>
</dbReference>
<name>A0A3D8GWV5_9BACI</name>
<dbReference type="OrthoDB" id="9811611at2"/>
<dbReference type="RefSeq" id="WP_115450838.1">
    <property type="nucleotide sequence ID" value="NZ_QNQT01000001.1"/>
</dbReference>
<accession>A0A3D8GWV5</accession>
<evidence type="ECO:0000259" key="4">
    <source>
        <dbReference type="Pfam" id="PF01420"/>
    </source>
</evidence>
<evidence type="ECO:0000256" key="2">
    <source>
        <dbReference type="ARBA" id="ARBA00022747"/>
    </source>
</evidence>
<keyword evidence="6" id="KW-1185">Reference proteome</keyword>
<evidence type="ECO:0000313" key="6">
    <source>
        <dbReference type="Proteomes" id="UP000257144"/>
    </source>
</evidence>
<feature type="domain" description="Type I restriction modification DNA specificity" evidence="4">
    <location>
        <begin position="4"/>
        <end position="170"/>
    </location>
</feature>
<dbReference type="SUPFAM" id="SSF116734">
    <property type="entry name" value="DNA methylase specificity domain"/>
    <property type="match status" value="2"/>
</dbReference>
<reference evidence="5 6" key="1">
    <citation type="submission" date="2018-07" db="EMBL/GenBank/DDBJ databases">
        <title>Bacillus sp. YLB-04 draft genome sequence.</title>
        <authorList>
            <person name="Yu L."/>
            <person name="Tang X."/>
        </authorList>
    </citation>
    <scope>NUCLEOTIDE SEQUENCE [LARGE SCALE GENOMIC DNA]</scope>
    <source>
        <strain evidence="5 6">YLB-04</strain>
    </source>
</reference>
<keyword evidence="2" id="KW-0680">Restriction system</keyword>
<dbReference type="InterPro" id="IPR044946">
    <property type="entry name" value="Restrct_endonuc_typeI_TRD_sf"/>
</dbReference>
<dbReference type="Proteomes" id="UP000257144">
    <property type="component" value="Unassembled WGS sequence"/>
</dbReference>
<keyword evidence="5" id="KW-0540">Nuclease</keyword>
<keyword evidence="5" id="KW-0378">Hydrolase</keyword>
<dbReference type="PANTHER" id="PTHR30408:SF12">
    <property type="entry name" value="TYPE I RESTRICTION ENZYME MJAVIII SPECIFICITY SUBUNIT"/>
    <property type="match status" value="1"/>
</dbReference>
<dbReference type="InterPro" id="IPR000055">
    <property type="entry name" value="Restrct_endonuc_typeI_TRD"/>
</dbReference>
<dbReference type="AlphaFoldDB" id="A0A3D8GWV5"/>
<dbReference type="GO" id="GO:0009307">
    <property type="term" value="P:DNA restriction-modification system"/>
    <property type="evidence" value="ECO:0007669"/>
    <property type="project" value="UniProtKB-KW"/>
</dbReference>
<dbReference type="InterPro" id="IPR052021">
    <property type="entry name" value="Type-I_RS_S_subunit"/>
</dbReference>
<evidence type="ECO:0000256" key="1">
    <source>
        <dbReference type="ARBA" id="ARBA00010923"/>
    </source>
</evidence>
<keyword evidence="3" id="KW-0238">DNA-binding</keyword>
<dbReference type="PANTHER" id="PTHR30408">
    <property type="entry name" value="TYPE-1 RESTRICTION ENZYME ECOKI SPECIFICITY PROTEIN"/>
    <property type="match status" value="1"/>
</dbReference>
<evidence type="ECO:0000256" key="3">
    <source>
        <dbReference type="ARBA" id="ARBA00023125"/>
    </source>
</evidence>
<proteinExistence type="inferred from homology"/>
<dbReference type="GO" id="GO:0004519">
    <property type="term" value="F:endonuclease activity"/>
    <property type="evidence" value="ECO:0007669"/>
    <property type="project" value="UniProtKB-KW"/>
</dbReference>
<feature type="domain" description="Type I restriction modification DNA specificity" evidence="4">
    <location>
        <begin position="226"/>
        <end position="371"/>
    </location>
</feature>
<keyword evidence="5" id="KW-0255">Endonuclease</keyword>
<protein>
    <submittedName>
        <fullName evidence="5">Restriction endonuclease subunit S</fullName>
    </submittedName>
</protein>
<gene>
    <name evidence="5" type="ORF">DRW41_05045</name>
</gene>
<dbReference type="GO" id="GO:0003677">
    <property type="term" value="F:DNA binding"/>
    <property type="evidence" value="ECO:0007669"/>
    <property type="project" value="UniProtKB-KW"/>
</dbReference>
<evidence type="ECO:0000313" key="5">
    <source>
        <dbReference type="EMBL" id="RDU38924.1"/>
    </source>
</evidence>